<protein>
    <submittedName>
        <fullName evidence="2">Uncharacterized protein</fullName>
    </submittedName>
</protein>
<comment type="caution">
    <text evidence="2">The sequence shown here is derived from an EMBL/GenBank/DDBJ whole genome shotgun (WGS) entry which is preliminary data.</text>
</comment>
<gene>
    <name evidence="2" type="ORF">E2C01_025477</name>
</gene>
<evidence type="ECO:0000256" key="1">
    <source>
        <dbReference type="SAM" id="MobiDB-lite"/>
    </source>
</evidence>
<proteinExistence type="predicted"/>
<dbReference type="Proteomes" id="UP000324222">
    <property type="component" value="Unassembled WGS sequence"/>
</dbReference>
<accession>A0A5B7ED09</accession>
<keyword evidence="3" id="KW-1185">Reference proteome</keyword>
<sequence>MRPAITAREHKARLHFVTITAPLSRRCAGPPAVTPDCLLNQRPRPQALRNDASGGKRRSQAEVTVKASSADLILTVSLRGTPRGLLQKATVP</sequence>
<organism evidence="2 3">
    <name type="scientific">Portunus trituberculatus</name>
    <name type="common">Swimming crab</name>
    <name type="synonym">Neptunus trituberculatus</name>
    <dbReference type="NCBI Taxonomy" id="210409"/>
    <lineage>
        <taxon>Eukaryota</taxon>
        <taxon>Metazoa</taxon>
        <taxon>Ecdysozoa</taxon>
        <taxon>Arthropoda</taxon>
        <taxon>Crustacea</taxon>
        <taxon>Multicrustacea</taxon>
        <taxon>Malacostraca</taxon>
        <taxon>Eumalacostraca</taxon>
        <taxon>Eucarida</taxon>
        <taxon>Decapoda</taxon>
        <taxon>Pleocyemata</taxon>
        <taxon>Brachyura</taxon>
        <taxon>Eubrachyura</taxon>
        <taxon>Portunoidea</taxon>
        <taxon>Portunidae</taxon>
        <taxon>Portuninae</taxon>
        <taxon>Portunus</taxon>
    </lineage>
</organism>
<evidence type="ECO:0000313" key="3">
    <source>
        <dbReference type="Proteomes" id="UP000324222"/>
    </source>
</evidence>
<feature type="region of interest" description="Disordered" evidence="1">
    <location>
        <begin position="36"/>
        <end position="63"/>
    </location>
</feature>
<dbReference type="AlphaFoldDB" id="A0A5B7ED09"/>
<name>A0A5B7ED09_PORTR</name>
<reference evidence="2 3" key="1">
    <citation type="submission" date="2019-05" db="EMBL/GenBank/DDBJ databases">
        <title>Another draft genome of Portunus trituberculatus and its Hox gene families provides insights of decapod evolution.</title>
        <authorList>
            <person name="Jeong J.-H."/>
            <person name="Song I."/>
            <person name="Kim S."/>
            <person name="Choi T."/>
            <person name="Kim D."/>
            <person name="Ryu S."/>
            <person name="Kim W."/>
        </authorList>
    </citation>
    <scope>NUCLEOTIDE SEQUENCE [LARGE SCALE GENOMIC DNA]</scope>
    <source>
        <tissue evidence="2">Muscle</tissue>
    </source>
</reference>
<dbReference type="EMBL" id="VSRR010002577">
    <property type="protein sequence ID" value="MPC32170.1"/>
    <property type="molecule type" value="Genomic_DNA"/>
</dbReference>
<evidence type="ECO:0000313" key="2">
    <source>
        <dbReference type="EMBL" id="MPC32170.1"/>
    </source>
</evidence>